<reference evidence="5" key="2">
    <citation type="journal article" date="2015" name="Data Brief">
        <title>Shoot transcriptome of the giant reed, Arundo donax.</title>
        <authorList>
            <person name="Barrero R.A."/>
            <person name="Guerrero F.D."/>
            <person name="Moolhuijzen P."/>
            <person name="Goolsby J.A."/>
            <person name="Tidwell J."/>
            <person name="Bellgard S.E."/>
            <person name="Bellgard M.I."/>
        </authorList>
    </citation>
    <scope>NUCLEOTIDE SEQUENCE</scope>
    <source>
        <tissue evidence="5">Shoot tissue taken approximately 20 cm above the soil surface</tissue>
    </source>
</reference>
<evidence type="ECO:0000256" key="1">
    <source>
        <dbReference type="ARBA" id="ARBA00004906"/>
    </source>
</evidence>
<dbReference type="SUPFAM" id="SSF54695">
    <property type="entry name" value="POZ domain"/>
    <property type="match status" value="1"/>
</dbReference>
<dbReference type="Pfam" id="PF22486">
    <property type="entry name" value="MATH_2"/>
    <property type="match status" value="1"/>
</dbReference>
<dbReference type="Pfam" id="PF00651">
    <property type="entry name" value="BTB"/>
    <property type="match status" value="1"/>
</dbReference>
<dbReference type="InterPro" id="IPR000210">
    <property type="entry name" value="BTB/POZ_dom"/>
</dbReference>
<comment type="pathway">
    <text evidence="1">Protein modification; protein ubiquitination.</text>
</comment>
<dbReference type="Gene3D" id="1.25.40.420">
    <property type="match status" value="1"/>
</dbReference>
<evidence type="ECO:0000313" key="5">
    <source>
        <dbReference type="EMBL" id="JAE04407.1"/>
    </source>
</evidence>
<dbReference type="PROSITE" id="PS50144">
    <property type="entry name" value="MATH"/>
    <property type="match status" value="1"/>
</dbReference>
<feature type="domain" description="MATH" evidence="4">
    <location>
        <begin position="20"/>
        <end position="143"/>
    </location>
</feature>
<dbReference type="CDD" id="cd18280">
    <property type="entry name" value="BTB_POZ_BPM_plant"/>
    <property type="match status" value="1"/>
</dbReference>
<dbReference type="PANTHER" id="PTHR26379">
    <property type="entry name" value="BTB/POZ AND MATH DOMAIN-CONTAINING PROTEIN 1"/>
    <property type="match status" value="1"/>
</dbReference>
<dbReference type="PANTHER" id="PTHR26379:SF187">
    <property type="entry name" value="OS07G0655300 PROTEIN"/>
    <property type="match status" value="1"/>
</dbReference>
<dbReference type="PROSITE" id="PS50097">
    <property type="entry name" value="BTB"/>
    <property type="match status" value="1"/>
</dbReference>
<evidence type="ECO:0000256" key="2">
    <source>
        <dbReference type="ARBA" id="ARBA00010846"/>
    </source>
</evidence>
<reference evidence="5" key="1">
    <citation type="submission" date="2014-09" db="EMBL/GenBank/DDBJ databases">
        <authorList>
            <person name="Magalhaes I.L.F."/>
            <person name="Oliveira U."/>
            <person name="Santos F.R."/>
            <person name="Vidigal T.H.D.A."/>
            <person name="Brescovit A.D."/>
            <person name="Santos A.J."/>
        </authorList>
    </citation>
    <scope>NUCLEOTIDE SEQUENCE</scope>
    <source>
        <tissue evidence="5">Shoot tissue taken approximately 20 cm above the soil surface</tissue>
    </source>
</reference>
<organism evidence="5">
    <name type="scientific">Arundo donax</name>
    <name type="common">Giant reed</name>
    <name type="synonym">Donax arundinaceus</name>
    <dbReference type="NCBI Taxonomy" id="35708"/>
    <lineage>
        <taxon>Eukaryota</taxon>
        <taxon>Viridiplantae</taxon>
        <taxon>Streptophyta</taxon>
        <taxon>Embryophyta</taxon>
        <taxon>Tracheophyta</taxon>
        <taxon>Spermatophyta</taxon>
        <taxon>Magnoliopsida</taxon>
        <taxon>Liliopsida</taxon>
        <taxon>Poales</taxon>
        <taxon>Poaceae</taxon>
        <taxon>PACMAD clade</taxon>
        <taxon>Arundinoideae</taxon>
        <taxon>Arundineae</taxon>
        <taxon>Arundo</taxon>
    </lineage>
</organism>
<dbReference type="SMART" id="SM00225">
    <property type="entry name" value="BTB"/>
    <property type="match status" value="1"/>
</dbReference>
<evidence type="ECO:0000259" key="4">
    <source>
        <dbReference type="PROSITE" id="PS50144"/>
    </source>
</evidence>
<protein>
    <recommendedName>
        <fullName evidence="6">BTB domain-containing protein</fullName>
    </recommendedName>
</protein>
<dbReference type="AlphaFoldDB" id="A0A0A9EWD1"/>
<evidence type="ECO:0000259" key="3">
    <source>
        <dbReference type="PROSITE" id="PS50097"/>
    </source>
</evidence>
<dbReference type="InterPro" id="IPR045005">
    <property type="entry name" value="BPM1-6"/>
</dbReference>
<dbReference type="InterPro" id="IPR002083">
    <property type="entry name" value="MATH/TRAF_dom"/>
</dbReference>
<dbReference type="CDD" id="cd00121">
    <property type="entry name" value="MATH"/>
    <property type="match status" value="1"/>
</dbReference>
<dbReference type="SUPFAM" id="SSF49599">
    <property type="entry name" value="TRAF domain-like"/>
    <property type="match status" value="1"/>
</dbReference>
<dbReference type="InterPro" id="IPR056423">
    <property type="entry name" value="BACK_BPM_SPOP"/>
</dbReference>
<dbReference type="Pfam" id="PF24570">
    <property type="entry name" value="BACK_BPM_SPOP"/>
    <property type="match status" value="1"/>
</dbReference>
<dbReference type="GO" id="GO:0016567">
    <property type="term" value="P:protein ubiquitination"/>
    <property type="evidence" value="ECO:0007669"/>
    <property type="project" value="InterPro"/>
</dbReference>
<dbReference type="Gene3D" id="2.60.210.10">
    <property type="entry name" value="Apoptosis, Tumor Necrosis Factor Receptor Associated Protein 2, Chain A"/>
    <property type="match status" value="1"/>
</dbReference>
<dbReference type="InterPro" id="IPR008974">
    <property type="entry name" value="TRAF-like"/>
</dbReference>
<comment type="similarity">
    <text evidence="2">Belongs to the Tdpoz family.</text>
</comment>
<accession>A0A0A9EWD1</accession>
<feature type="domain" description="BTB" evidence="3">
    <location>
        <begin position="181"/>
        <end position="248"/>
    </location>
</feature>
<name>A0A0A9EWD1_ARUDO</name>
<proteinExistence type="inferred from homology"/>
<dbReference type="InterPro" id="IPR011333">
    <property type="entry name" value="SKP1/BTB/POZ_sf"/>
</dbReference>
<evidence type="ECO:0008006" key="6">
    <source>
        <dbReference type="Google" id="ProtNLM"/>
    </source>
</evidence>
<dbReference type="EMBL" id="GBRH01193489">
    <property type="protein sequence ID" value="JAE04407.1"/>
    <property type="molecule type" value="Transcribed_RNA"/>
</dbReference>
<dbReference type="Gene3D" id="3.30.710.10">
    <property type="entry name" value="Potassium Channel Kv1.1, Chain A"/>
    <property type="match status" value="1"/>
</dbReference>
<sequence>MAPPPPSTTTTSTCTVGEARGTHLFHVSSYRLHEGLGAGRSVRSAPFSVGCYNWAVLFYPDGDEKGEGCASMRIELLTKNTSARASCHFRLLNRATGELSSGWQVPLLDYRSGSTHESARIHTFKRKLLMYVHDDQLTIECAVAVILKPLVSATKAVSAIEEPPSDLSEHLERLLEEKEGSDVTFEVQGEAFAAHKIVLAMRSPVFKAKFYGSEREKSGDCIAIEDMQPAVFRTLLHYIYTDSLPQGMNDDVGDDSKQEMIRHLLVAADQYGVNRLKLMCEDVLCRSLSVGSVATTLAFADEHDLCILKDTCIEFITSSNKIDDVVASKGYAHLKRTCPLVLVEVLERSSKFCKV</sequence>